<feature type="domain" description="Glycosyl hydrolase family 81 C-terminal" evidence="10">
    <location>
        <begin position="362"/>
        <end position="714"/>
    </location>
</feature>
<evidence type="ECO:0000313" key="12">
    <source>
        <dbReference type="Proteomes" id="UP001498771"/>
    </source>
</evidence>
<evidence type="ECO:0000256" key="3">
    <source>
        <dbReference type="ARBA" id="ARBA00012780"/>
    </source>
</evidence>
<dbReference type="InterPro" id="IPR040720">
    <property type="entry name" value="GH81_C"/>
</dbReference>
<dbReference type="EC" id="3.2.1.39" evidence="3"/>
<dbReference type="Pfam" id="PF03639">
    <property type="entry name" value="Glyco_hydro_81"/>
    <property type="match status" value="1"/>
</dbReference>
<accession>A0ABR1F3D2</accession>
<dbReference type="Proteomes" id="UP001498771">
    <property type="component" value="Unassembled WGS sequence"/>
</dbReference>
<evidence type="ECO:0000259" key="9">
    <source>
        <dbReference type="Pfam" id="PF03639"/>
    </source>
</evidence>
<dbReference type="PROSITE" id="PS52008">
    <property type="entry name" value="GH81"/>
    <property type="match status" value="1"/>
</dbReference>
<name>A0ABR1F3D2_9ASCO</name>
<keyword evidence="4" id="KW-0378">Hydrolase</keyword>
<gene>
    <name evidence="11" type="ORF">BZA70DRAFT_296136</name>
</gene>
<dbReference type="GeneID" id="90040025"/>
<dbReference type="Pfam" id="PF17652">
    <property type="entry name" value="Glyco_hydro81C"/>
    <property type="match status" value="1"/>
</dbReference>
<evidence type="ECO:0000256" key="7">
    <source>
        <dbReference type="ARBA" id="ARBA00023316"/>
    </source>
</evidence>
<protein>
    <recommendedName>
        <fullName evidence="3">glucan endo-1,3-beta-D-glucosidase</fullName>
        <ecNumber evidence="3">3.2.1.39</ecNumber>
    </recommendedName>
</protein>
<proteinExistence type="inferred from homology"/>
<keyword evidence="5" id="KW-0119">Carbohydrate metabolism</keyword>
<keyword evidence="8" id="KW-0624">Polysaccharide degradation</keyword>
<dbReference type="Gene3D" id="1.10.287.1170">
    <property type="entry name" value="glycoside hydrolase family 81 endo-[beta] glucanase"/>
    <property type="match status" value="1"/>
</dbReference>
<evidence type="ECO:0000256" key="1">
    <source>
        <dbReference type="ARBA" id="ARBA00000382"/>
    </source>
</evidence>
<keyword evidence="12" id="KW-1185">Reference proteome</keyword>
<evidence type="ECO:0000256" key="6">
    <source>
        <dbReference type="ARBA" id="ARBA00023295"/>
    </source>
</evidence>
<evidence type="ECO:0000256" key="8">
    <source>
        <dbReference type="ARBA" id="ARBA00023326"/>
    </source>
</evidence>
<dbReference type="PANTHER" id="PTHR31983">
    <property type="entry name" value="ENDO-1,3(4)-BETA-GLUCANASE 1"/>
    <property type="match status" value="1"/>
</dbReference>
<sequence>MPVELFQPVAVTAPHPHFSRRSHPLPPKSLAIPADKDERERPAIETNKFYSNLYLGNQDQPVFMCPYVLWWDHRSEGPDAHYGLSISHTSNEQRVYGPDPKEQNAQYFFHPAGIRSLSLSAFEFDKTMSIELSQSAQFSVVALFKPGSAHGTGKSLNVPIVLGTGFITGTYYNLIPRINSAVGFRVFKEKPSPRSGIQKYGIELHDRTKWLIYAWVPEDQHLKLKQDGDHTVTAEQRVRNVLFQICKLVDGSEKIYDQYAGKYAIRAQLSGTANKNKGDVRINWSTRQANNANALLLFALPHHVASFTDQMKKRALGFGLDSPTKGKAMAYGTNDFFMQETLPTDIEFMPWTSIPNVRTNQYSREALGHIFDAACVELEQDVEAQCNLNSMYFSGKALDKFAYIAFVAYQVLGNLAMTQAAMNKVANAFRRFSANKQQYPLAYDTTYKGIVSSGAFITENALEDFGNTYYNDHHFHYGYFIHAAALIGYVDAALGGTWIYDNKDFVNTLVRDIANPSEHDPYFPVSRSFDWYHGHSWAKGLFESGDGKDQESTSEDYHHAYAIKLWGKVSGDKSMEARGDMMLAIMKRSFNTYFMMSSKNSVQDPRILANKVTGILFENKIDHTTYFSPRIECVQGIHMIPITPVSSYMRSPEFTYEEWSTLLQQIADKVDDGWKGILYANVALFDPRAAWQFFAHPKFMYQWLDGGASRTWYLTYAAGVGGAP</sequence>
<organism evidence="11 12">
    <name type="scientific">Myxozyma melibiosi</name>
    <dbReference type="NCBI Taxonomy" id="54550"/>
    <lineage>
        <taxon>Eukaryota</taxon>
        <taxon>Fungi</taxon>
        <taxon>Dikarya</taxon>
        <taxon>Ascomycota</taxon>
        <taxon>Saccharomycotina</taxon>
        <taxon>Lipomycetes</taxon>
        <taxon>Lipomycetales</taxon>
        <taxon>Lipomycetaceae</taxon>
        <taxon>Myxozyma</taxon>
    </lineage>
</organism>
<evidence type="ECO:0000256" key="2">
    <source>
        <dbReference type="ARBA" id="ARBA00010730"/>
    </source>
</evidence>
<evidence type="ECO:0000256" key="5">
    <source>
        <dbReference type="ARBA" id="ARBA00023277"/>
    </source>
</evidence>
<feature type="domain" description="Glycosyl hydrolase family 81 N-terminal" evidence="9">
    <location>
        <begin position="39"/>
        <end position="353"/>
    </location>
</feature>
<evidence type="ECO:0000313" key="11">
    <source>
        <dbReference type="EMBL" id="KAK7204355.1"/>
    </source>
</evidence>
<dbReference type="PANTHER" id="PTHR31983:SF0">
    <property type="entry name" value="GLUCAN ENDO-1,3-BETA-D-GLUCOSIDASE 2"/>
    <property type="match status" value="1"/>
</dbReference>
<keyword evidence="7" id="KW-0961">Cell wall biogenesis/degradation</keyword>
<evidence type="ECO:0000256" key="4">
    <source>
        <dbReference type="ARBA" id="ARBA00022801"/>
    </source>
</evidence>
<dbReference type="Gene3D" id="2.70.98.30">
    <property type="entry name" value="Golgi alpha-mannosidase II, domain 4"/>
    <property type="match status" value="1"/>
</dbReference>
<dbReference type="EMBL" id="JBBJBU010000008">
    <property type="protein sequence ID" value="KAK7204355.1"/>
    <property type="molecule type" value="Genomic_DNA"/>
</dbReference>
<dbReference type="RefSeq" id="XP_064767388.1">
    <property type="nucleotide sequence ID" value="XM_064914513.1"/>
</dbReference>
<comment type="catalytic activity">
    <reaction evidence="1">
        <text>Hydrolysis of (1-&gt;3)-beta-D-glucosidic linkages in (1-&gt;3)-beta-D-glucans.</text>
        <dbReference type="EC" id="3.2.1.39"/>
    </reaction>
</comment>
<comment type="caution">
    <text evidence="11">The sequence shown here is derived from an EMBL/GenBank/DDBJ whole genome shotgun (WGS) entry which is preliminary data.</text>
</comment>
<dbReference type="InterPro" id="IPR040451">
    <property type="entry name" value="GH81_N"/>
</dbReference>
<reference evidence="11 12" key="1">
    <citation type="submission" date="2024-03" db="EMBL/GenBank/DDBJ databases">
        <title>Genome-scale model development and genomic sequencing of the oleaginous clade Lipomyces.</title>
        <authorList>
            <consortium name="Lawrence Berkeley National Laboratory"/>
            <person name="Czajka J.J."/>
            <person name="Han Y."/>
            <person name="Kim J."/>
            <person name="Mondo S.J."/>
            <person name="Hofstad B.A."/>
            <person name="Robles A."/>
            <person name="Haridas S."/>
            <person name="Riley R."/>
            <person name="LaButti K."/>
            <person name="Pangilinan J."/>
            <person name="Andreopoulos W."/>
            <person name="Lipzen A."/>
            <person name="Yan J."/>
            <person name="Wang M."/>
            <person name="Ng V."/>
            <person name="Grigoriev I.V."/>
            <person name="Spatafora J.W."/>
            <person name="Magnuson J.K."/>
            <person name="Baker S.E."/>
            <person name="Pomraning K.R."/>
        </authorList>
    </citation>
    <scope>NUCLEOTIDE SEQUENCE [LARGE SCALE GENOMIC DNA]</scope>
    <source>
        <strain evidence="11 12">Phaff 52-87</strain>
    </source>
</reference>
<dbReference type="InterPro" id="IPR005200">
    <property type="entry name" value="Endo-beta-glucanase"/>
</dbReference>
<evidence type="ECO:0000259" key="10">
    <source>
        <dbReference type="Pfam" id="PF17652"/>
    </source>
</evidence>
<dbReference type="Gene3D" id="1.20.5.420">
    <property type="entry name" value="Immunoglobulin FC, subunit C"/>
    <property type="match status" value="1"/>
</dbReference>
<keyword evidence="6" id="KW-0326">Glycosidase</keyword>
<comment type="similarity">
    <text evidence="2">Belongs to the glycosyl hydrolase 81 family.</text>
</comment>